<dbReference type="InterPro" id="IPR045667">
    <property type="entry name" value="ORC3_N"/>
</dbReference>
<name>A0A1X2INV1_9FUNG</name>
<comment type="similarity">
    <text evidence="2">Belongs to the ORC3 family.</text>
</comment>
<dbReference type="Pfam" id="PF07034">
    <property type="entry name" value="ORC3_N"/>
    <property type="match status" value="1"/>
</dbReference>
<dbReference type="GO" id="GO:0005664">
    <property type="term" value="C:nuclear origin of replication recognition complex"/>
    <property type="evidence" value="ECO:0007669"/>
    <property type="project" value="InterPro"/>
</dbReference>
<evidence type="ECO:0000313" key="10">
    <source>
        <dbReference type="Proteomes" id="UP000193560"/>
    </source>
</evidence>
<feature type="compositionally biased region" description="Low complexity" evidence="6">
    <location>
        <begin position="483"/>
        <end position="492"/>
    </location>
</feature>
<feature type="region of interest" description="Disordered" evidence="6">
    <location>
        <begin position="469"/>
        <end position="492"/>
    </location>
</feature>
<organism evidence="9 10">
    <name type="scientific">Absidia repens</name>
    <dbReference type="NCBI Taxonomy" id="90262"/>
    <lineage>
        <taxon>Eukaryota</taxon>
        <taxon>Fungi</taxon>
        <taxon>Fungi incertae sedis</taxon>
        <taxon>Mucoromycota</taxon>
        <taxon>Mucoromycotina</taxon>
        <taxon>Mucoromycetes</taxon>
        <taxon>Mucorales</taxon>
        <taxon>Cunninghamellaceae</taxon>
        <taxon>Absidia</taxon>
    </lineage>
</organism>
<dbReference type="CDD" id="cd20704">
    <property type="entry name" value="Orc3"/>
    <property type="match status" value="2"/>
</dbReference>
<reference evidence="9 10" key="1">
    <citation type="submission" date="2016-07" db="EMBL/GenBank/DDBJ databases">
        <title>Pervasive Adenine N6-methylation of Active Genes in Fungi.</title>
        <authorList>
            <consortium name="DOE Joint Genome Institute"/>
            <person name="Mondo S.J."/>
            <person name="Dannebaum R.O."/>
            <person name="Kuo R.C."/>
            <person name="Labutti K."/>
            <person name="Haridas S."/>
            <person name="Kuo A."/>
            <person name="Salamov A."/>
            <person name="Ahrendt S.R."/>
            <person name="Lipzen A."/>
            <person name="Sullivan W."/>
            <person name="Andreopoulos W.B."/>
            <person name="Clum A."/>
            <person name="Lindquist E."/>
            <person name="Daum C."/>
            <person name="Ramamoorthy G.K."/>
            <person name="Gryganskyi A."/>
            <person name="Culley D."/>
            <person name="Magnuson J.K."/>
            <person name="James T.Y."/>
            <person name="O'Malley M.A."/>
            <person name="Stajich J.E."/>
            <person name="Spatafora J.W."/>
            <person name="Visel A."/>
            <person name="Grigoriev I.V."/>
        </authorList>
    </citation>
    <scope>NUCLEOTIDE SEQUENCE [LARGE SCALE GENOMIC DNA]</scope>
    <source>
        <strain evidence="9 10">NRRL 1336</strain>
    </source>
</reference>
<keyword evidence="4" id="KW-0238">DNA-binding</keyword>
<feature type="compositionally biased region" description="Basic residues" evidence="6">
    <location>
        <begin position="209"/>
        <end position="218"/>
    </location>
</feature>
<evidence type="ECO:0000256" key="6">
    <source>
        <dbReference type="SAM" id="MobiDB-lite"/>
    </source>
</evidence>
<evidence type="ECO:0000256" key="4">
    <source>
        <dbReference type="ARBA" id="ARBA00023125"/>
    </source>
</evidence>
<dbReference type="OrthoDB" id="10265211at2759"/>
<dbReference type="GO" id="GO:0003688">
    <property type="term" value="F:DNA replication origin binding"/>
    <property type="evidence" value="ECO:0007669"/>
    <property type="project" value="TreeGrafter"/>
</dbReference>
<comment type="caution">
    <text evidence="9">The sequence shown here is derived from an EMBL/GenBank/DDBJ whole genome shotgun (WGS) entry which is preliminary data.</text>
</comment>
<dbReference type="GO" id="GO:0031261">
    <property type="term" value="C:DNA replication preinitiation complex"/>
    <property type="evidence" value="ECO:0007669"/>
    <property type="project" value="TreeGrafter"/>
</dbReference>
<dbReference type="InterPro" id="IPR040855">
    <property type="entry name" value="ORC_WH_C"/>
</dbReference>
<keyword evidence="5" id="KW-0539">Nucleus</keyword>
<comment type="subcellular location">
    <subcellularLocation>
        <location evidence="1">Nucleus</location>
    </subcellularLocation>
</comment>
<keyword evidence="10" id="KW-1185">Reference proteome</keyword>
<evidence type="ECO:0000256" key="2">
    <source>
        <dbReference type="ARBA" id="ARBA00010977"/>
    </source>
</evidence>
<evidence type="ECO:0000256" key="1">
    <source>
        <dbReference type="ARBA" id="ARBA00004123"/>
    </source>
</evidence>
<feature type="domain" description="Origin recognition complex subunit 3 N-terminal" evidence="7">
    <location>
        <begin position="9"/>
        <end position="415"/>
    </location>
</feature>
<accession>A0A1X2INV1</accession>
<evidence type="ECO:0000256" key="3">
    <source>
        <dbReference type="ARBA" id="ARBA00022705"/>
    </source>
</evidence>
<dbReference type="InterPro" id="IPR020795">
    <property type="entry name" value="ORC3"/>
</dbReference>
<feature type="region of interest" description="Disordered" evidence="6">
    <location>
        <begin position="202"/>
        <end position="241"/>
    </location>
</feature>
<dbReference type="Proteomes" id="UP000193560">
    <property type="component" value="Unassembled WGS sequence"/>
</dbReference>
<keyword evidence="3" id="KW-0235">DNA replication</keyword>
<dbReference type="PANTHER" id="PTHR12748">
    <property type="entry name" value="ORIGIN RECOGNITION COMPLEX SUBUNIT 3"/>
    <property type="match status" value="1"/>
</dbReference>
<evidence type="ECO:0000259" key="7">
    <source>
        <dbReference type="Pfam" id="PF07034"/>
    </source>
</evidence>
<evidence type="ECO:0000256" key="5">
    <source>
        <dbReference type="ARBA" id="ARBA00023242"/>
    </source>
</evidence>
<sequence>MDSLPTNDDFNSVSEGCFLVLPSSGQANSKLNNKRKHNNQQQQKLSSKAKRRHSAVDVSPTINHDGFQKLFNGMEPIDCMLLRKKAYHDLWEKTNAIMDDTLLDLNHAVRQQICRFVDTSDDTTGSSLIPMPYREIPTALVFAGINTPDHTTQFNEIANAVRQPSPSHYVALLSSQTCHSLKNMMSTMIEQFMDHNASVLNQTTSSTSNKKKSGTTHKQHLEQQKQTEEVDDDEQQQQQQQETYQLGGSFTATKPTKLPNHDLQLLAGWYMETVQHLENRQDWPKLVVILQDFESFDPALLQDFMTIISEYRVNIPFVFIIGIATSTEILHQSLTKSTICLLRIEKFWLQQSDVWFNRVLDKIFIGSNFTMKFGARPYKFLLDHFYLYDFSISKVKASMKYALMHHFYSNPLSIFLSLAGQSRQTILTTLTQWHNDHRSTIDHASHIRMLRSFRQYIEHLVDDKTAVTMNNTSSMDNDDDSQQQRQQQQQQKANRQLALRLLNDDTYLLTEQMAQWLVELGAYQRHFKRGMALIQFLQSQFPAFTGLGKKTRRLLYLEQLENTQWTKQADTLHWLVSLIRKMEASALGPFLTQLQQVLEEHHDDNDDKATWMDPLLTWQSQLATLAQADKEEMAKIKRKEKKLAGMMIDQTGETTTARRQTKTAEKVHENAIEQIKSRGTLTSKMTMEIADWFQAIFSHDLQSYTALPLHELIYYTHVKLHEKSFAPQPRGSIQTALVQSQHYINCDCCQQPDQDELLLPSEQDTSLLYKLYLECGRMINLYDWFVAFGCVIEREPRPDDHPLKENEIQARFIRSVAELQFLGFIKSTQRKTDHVVRLTWSNI</sequence>
<dbReference type="GO" id="GO:0006270">
    <property type="term" value="P:DNA replication initiation"/>
    <property type="evidence" value="ECO:0007669"/>
    <property type="project" value="TreeGrafter"/>
</dbReference>
<feature type="compositionally biased region" description="Basic and acidic residues" evidence="6">
    <location>
        <begin position="219"/>
        <end position="228"/>
    </location>
</feature>
<dbReference type="STRING" id="90262.A0A1X2INV1"/>
<proteinExistence type="inferred from homology"/>
<evidence type="ECO:0000259" key="8">
    <source>
        <dbReference type="Pfam" id="PF18137"/>
    </source>
</evidence>
<dbReference type="AlphaFoldDB" id="A0A1X2INV1"/>
<protein>
    <submittedName>
        <fullName evidence="9">Origin recognition complex subunit 3 N-terminus-domain-containing protein</fullName>
    </submittedName>
</protein>
<feature type="region of interest" description="Disordered" evidence="6">
    <location>
        <begin position="28"/>
        <end position="60"/>
    </location>
</feature>
<dbReference type="Pfam" id="PF18137">
    <property type="entry name" value="WHD_ORC"/>
    <property type="match status" value="1"/>
</dbReference>
<dbReference type="GO" id="GO:0005656">
    <property type="term" value="C:nuclear pre-replicative complex"/>
    <property type="evidence" value="ECO:0007669"/>
    <property type="project" value="TreeGrafter"/>
</dbReference>
<dbReference type="PANTHER" id="PTHR12748:SF0">
    <property type="entry name" value="ORIGIN RECOGNITION COMPLEX SUBUNIT 3"/>
    <property type="match status" value="1"/>
</dbReference>
<evidence type="ECO:0000313" key="9">
    <source>
        <dbReference type="EMBL" id="ORZ19685.1"/>
    </source>
</evidence>
<gene>
    <name evidence="9" type="ORF">BCR42DRAFT_410271</name>
</gene>
<feature type="domain" description="Origin recognition complex subunit 3 winged helix C-terminal" evidence="8">
    <location>
        <begin position="730"/>
        <end position="840"/>
    </location>
</feature>
<dbReference type="EMBL" id="MCGE01000007">
    <property type="protein sequence ID" value="ORZ19685.1"/>
    <property type="molecule type" value="Genomic_DNA"/>
</dbReference>